<sequence length="191" mass="19827">MPTILMFHHVLGLTPGVTAFAHALSANGHTVHTPDLFDGKTFASIPSGLAHVKSIGFSEIIARGTAVANGISGEIVTMGMSLGVLPAQAIAQTRANVRGAVLLHGAITISEFSPTWPSHVSVQIHAMDGDPEFVASGDIEAARGLVAEAENGALFLYPGSGHLFTDNGLADYDAEASALLMTRVKDFLALI</sequence>
<dbReference type="Proteomes" id="UP001217476">
    <property type="component" value="Chromosome"/>
</dbReference>
<dbReference type="PANTHER" id="PTHR46623">
    <property type="entry name" value="CARBOXYMETHYLENEBUTENOLIDASE-RELATED"/>
    <property type="match status" value="1"/>
</dbReference>
<name>A0AAJ5VU93_9HYPH</name>
<dbReference type="InterPro" id="IPR002925">
    <property type="entry name" value="Dienelactn_hydro"/>
</dbReference>
<dbReference type="InterPro" id="IPR051049">
    <property type="entry name" value="Dienelactone_hydrolase-like"/>
</dbReference>
<reference evidence="2" key="1">
    <citation type="submission" date="2023-03" db="EMBL/GenBank/DDBJ databases">
        <title>Andean soil-derived lignocellulolytic bacterial consortium as a source of novel taxa and putative plastic-active enzymes.</title>
        <authorList>
            <person name="Diaz-Garcia L."/>
            <person name="Chuvochina M."/>
            <person name="Feuerriegel G."/>
            <person name="Bunk B."/>
            <person name="Sproer C."/>
            <person name="Streit W.R."/>
            <person name="Rodriguez L.M."/>
            <person name="Overmann J."/>
            <person name="Jimenez D.J."/>
        </authorList>
    </citation>
    <scope>NUCLEOTIDE SEQUENCE</scope>
    <source>
        <strain evidence="2">MAG 4196</strain>
    </source>
</reference>
<evidence type="ECO:0000313" key="3">
    <source>
        <dbReference type="Proteomes" id="UP001217476"/>
    </source>
</evidence>
<evidence type="ECO:0000259" key="1">
    <source>
        <dbReference type="Pfam" id="PF01738"/>
    </source>
</evidence>
<dbReference type="Pfam" id="PF01738">
    <property type="entry name" value="DLH"/>
    <property type="match status" value="1"/>
</dbReference>
<dbReference type="Gene3D" id="3.40.50.1820">
    <property type="entry name" value="alpha/beta hydrolase"/>
    <property type="match status" value="1"/>
</dbReference>
<dbReference type="AlphaFoldDB" id="A0AAJ5VU93"/>
<feature type="domain" description="Dienelactone hydrolase" evidence="1">
    <location>
        <begin position="2"/>
        <end position="189"/>
    </location>
</feature>
<organism evidence="2 3">
    <name type="scientific">Candidatus Devosia phytovorans</name>
    <dbReference type="NCBI Taxonomy" id="3121372"/>
    <lineage>
        <taxon>Bacteria</taxon>
        <taxon>Pseudomonadati</taxon>
        <taxon>Pseudomonadota</taxon>
        <taxon>Alphaproteobacteria</taxon>
        <taxon>Hyphomicrobiales</taxon>
        <taxon>Devosiaceae</taxon>
        <taxon>Devosia</taxon>
    </lineage>
</organism>
<protein>
    <submittedName>
        <fullName evidence="2">Dienelactone hydrolase family protein</fullName>
    </submittedName>
</protein>
<dbReference type="EMBL" id="CP119312">
    <property type="protein sequence ID" value="WEK04261.1"/>
    <property type="molecule type" value="Genomic_DNA"/>
</dbReference>
<keyword evidence="2" id="KW-0378">Hydrolase</keyword>
<dbReference type="PANTHER" id="PTHR46623:SF6">
    <property type="entry name" value="ALPHA_BETA-HYDROLASES SUPERFAMILY PROTEIN"/>
    <property type="match status" value="1"/>
</dbReference>
<dbReference type="GO" id="GO:0016787">
    <property type="term" value="F:hydrolase activity"/>
    <property type="evidence" value="ECO:0007669"/>
    <property type="project" value="UniProtKB-KW"/>
</dbReference>
<dbReference type="InterPro" id="IPR029058">
    <property type="entry name" value="AB_hydrolase_fold"/>
</dbReference>
<gene>
    <name evidence="2" type="ORF">P0Y65_19095</name>
</gene>
<accession>A0AAJ5VU93</accession>
<dbReference type="SUPFAM" id="SSF53474">
    <property type="entry name" value="alpha/beta-Hydrolases"/>
    <property type="match status" value="1"/>
</dbReference>
<evidence type="ECO:0000313" key="2">
    <source>
        <dbReference type="EMBL" id="WEK04261.1"/>
    </source>
</evidence>
<proteinExistence type="predicted"/>